<dbReference type="eggNOG" id="ENOG5033AMM">
    <property type="taxonomic scope" value="Bacteria"/>
</dbReference>
<dbReference type="AlphaFoldDB" id="I3E9U3"/>
<dbReference type="EMBL" id="CP007739">
    <property type="protein sequence ID" value="AIE60510.1"/>
    <property type="molecule type" value="Genomic_DNA"/>
</dbReference>
<dbReference type="HOGENOM" id="CLU_123736_0_0_9"/>
<dbReference type="InterPro" id="IPR048427">
    <property type="entry name" value="YpoC"/>
</dbReference>
<feature type="domain" description="YpoC-like" evidence="1">
    <location>
        <begin position="61"/>
        <end position="169"/>
    </location>
</feature>
<gene>
    <name evidence="2" type="ORF">BMMGA3_10570</name>
</gene>
<sequence>MNSMVKEITIPSELRNPFFFPSEKLIWKEEFAYKLNLGFTFFYEAAYFSGIDAIKPWENAEQYVPIIFKEWKAVKENLLELFEKRDSVGALQPMKKGIGIFLQAVFWSNHVPARLNGLNFDKLKVKPINVYERLEFIMNRPGNYHSFIQLSELMAEQEKQFVKHMALKKRG</sequence>
<dbReference type="Pfam" id="PF21747">
    <property type="entry name" value="YpoC"/>
    <property type="match status" value="1"/>
</dbReference>
<dbReference type="STRING" id="796606.BMMGA3_10570"/>
<keyword evidence="3" id="KW-1185">Reference proteome</keyword>
<reference evidence="2 3" key="1">
    <citation type="journal article" date="2015" name="BMC Genomics">
        <title>Transcriptome analysis of thermophilic methylotrophic Bacillus methanolicus MGA3 using RNA-sequencing provides detailed insights into its previously uncharted transcriptional landscape.</title>
        <authorList>
            <person name="Irla M."/>
            <person name="Neshat A."/>
            <person name="Brautaset T."/>
            <person name="Ruckert C."/>
            <person name="Kalinowski J."/>
            <person name="Wendisch V.F."/>
        </authorList>
    </citation>
    <scope>NUCLEOTIDE SEQUENCE [LARGE SCALE GENOMIC DNA]</scope>
    <source>
        <strain evidence="3">MGA3 / ATCC 53907</strain>
    </source>
</reference>
<evidence type="ECO:0000313" key="3">
    <source>
        <dbReference type="Proteomes" id="UP000027602"/>
    </source>
</evidence>
<protein>
    <recommendedName>
        <fullName evidence="1">YpoC-like domain-containing protein</fullName>
    </recommendedName>
</protein>
<accession>I3E9U3</accession>
<name>I3E9U3_BACMM</name>
<evidence type="ECO:0000313" key="2">
    <source>
        <dbReference type="EMBL" id="AIE60510.1"/>
    </source>
</evidence>
<dbReference type="KEGG" id="bmet:BMMGA3_10570"/>
<proteinExistence type="predicted"/>
<dbReference type="Proteomes" id="UP000027602">
    <property type="component" value="Chromosome"/>
</dbReference>
<evidence type="ECO:0000259" key="1">
    <source>
        <dbReference type="Pfam" id="PF21747"/>
    </source>
</evidence>
<organism evidence="2 3">
    <name type="scientific">Bacillus methanolicus (strain MGA3 / ATCC 53907)</name>
    <dbReference type="NCBI Taxonomy" id="796606"/>
    <lineage>
        <taxon>Bacteria</taxon>
        <taxon>Bacillati</taxon>
        <taxon>Bacillota</taxon>
        <taxon>Bacilli</taxon>
        <taxon>Bacillales</taxon>
        <taxon>Bacillaceae</taxon>
        <taxon>Bacillus</taxon>
    </lineage>
</organism>
<dbReference type="OrthoDB" id="2360594at2"/>